<comment type="similarity">
    <text evidence="2 8">Belongs to the 4-toluene sulfonate uptake permease (TSUP) (TC 2.A.102) family.</text>
</comment>
<dbReference type="PANTHER" id="PTHR30269">
    <property type="entry name" value="TRANSMEMBRANE PROTEIN YFCA"/>
    <property type="match status" value="1"/>
</dbReference>
<dbReference type="PANTHER" id="PTHR30269:SF32">
    <property type="entry name" value="MEMBRANE TRANSPORTER PROTEIN-RELATED"/>
    <property type="match status" value="1"/>
</dbReference>
<proteinExistence type="inferred from homology"/>
<dbReference type="Proteomes" id="UP000016566">
    <property type="component" value="Unassembled WGS sequence"/>
</dbReference>
<dbReference type="EMBL" id="BATB01000002">
    <property type="protein sequence ID" value="GAD54216.1"/>
    <property type="molecule type" value="Genomic_DNA"/>
</dbReference>
<evidence type="ECO:0000256" key="3">
    <source>
        <dbReference type="ARBA" id="ARBA00022448"/>
    </source>
</evidence>
<dbReference type="InterPro" id="IPR002781">
    <property type="entry name" value="TM_pro_TauE-like"/>
</dbReference>
<protein>
    <recommendedName>
        <fullName evidence="8">Probable membrane transporter protein</fullName>
    </recommendedName>
</protein>
<evidence type="ECO:0000256" key="4">
    <source>
        <dbReference type="ARBA" id="ARBA00022475"/>
    </source>
</evidence>
<feature type="transmembrane region" description="Helical" evidence="8">
    <location>
        <begin position="41"/>
        <end position="64"/>
    </location>
</feature>
<evidence type="ECO:0000256" key="2">
    <source>
        <dbReference type="ARBA" id="ARBA00009142"/>
    </source>
</evidence>
<evidence type="ECO:0000256" key="8">
    <source>
        <dbReference type="RuleBase" id="RU363041"/>
    </source>
</evidence>
<keyword evidence="10" id="KW-1185">Reference proteome</keyword>
<feature type="transmembrane region" description="Helical" evidence="8">
    <location>
        <begin position="85"/>
        <end position="104"/>
    </location>
</feature>
<dbReference type="STRING" id="1337093.MBELCI_0268"/>
<keyword evidence="6 8" id="KW-1133">Transmembrane helix</keyword>
<dbReference type="AlphaFoldDB" id="U2YHX3"/>
<evidence type="ECO:0000256" key="1">
    <source>
        <dbReference type="ARBA" id="ARBA00004651"/>
    </source>
</evidence>
<evidence type="ECO:0000256" key="6">
    <source>
        <dbReference type="ARBA" id="ARBA00022989"/>
    </source>
</evidence>
<feature type="transmembrane region" description="Helical" evidence="8">
    <location>
        <begin position="110"/>
        <end position="128"/>
    </location>
</feature>
<reference evidence="9" key="1">
    <citation type="journal article" date="2013" name="Genome Announc.">
        <title>Draft Genome Sequence of Loktanella cinnabarina LL-001T, Isolated from Deep-Sea Floor Sediment.</title>
        <authorList>
            <person name="Nishi S."/>
            <person name="Tsubouchi T."/>
            <person name="Takaki Y."/>
            <person name="Koyanagi R."/>
            <person name="Satoh N."/>
            <person name="Maruyama T."/>
            <person name="Hatada Y."/>
        </authorList>
    </citation>
    <scope>NUCLEOTIDE SEQUENCE [LARGE SCALE GENOMIC DNA]</scope>
    <source>
        <strain evidence="9">LL-001</strain>
    </source>
</reference>
<sequence>MSRMYPFADLMPPQLVLLSVLVGFGAGIVKGMVGFAMPMIMISAMSLFLPPELALAALIAPTLVTNGMQALRQGGAAALSTVRRFRVYLIVGGLMLALSAQLVRVLSTEALFLLIGAPVSAFAILQLSGWKPKVPEKTNVIEALIGGFSGFVGGVSGVWGPPTVAYLTAIDTPKGDSIRVQGVIYGLGALALSGAHLQSGVLNAATLPFSLFMIVPAVAGMMLGGLAHDRIDQQAFRRVTLAVLLVAGLNLVRRAVF</sequence>
<evidence type="ECO:0000313" key="10">
    <source>
        <dbReference type="Proteomes" id="UP000016566"/>
    </source>
</evidence>
<dbReference type="Pfam" id="PF01925">
    <property type="entry name" value="TauE"/>
    <property type="match status" value="1"/>
</dbReference>
<organism evidence="9 10">
    <name type="scientific">Limimaricola cinnabarinus LL-001</name>
    <dbReference type="NCBI Taxonomy" id="1337093"/>
    <lineage>
        <taxon>Bacteria</taxon>
        <taxon>Pseudomonadati</taxon>
        <taxon>Pseudomonadota</taxon>
        <taxon>Alphaproteobacteria</taxon>
        <taxon>Rhodobacterales</taxon>
        <taxon>Paracoccaceae</taxon>
        <taxon>Limimaricola</taxon>
    </lineage>
</organism>
<evidence type="ECO:0000256" key="7">
    <source>
        <dbReference type="ARBA" id="ARBA00023136"/>
    </source>
</evidence>
<accession>U2YHX3</accession>
<dbReference type="GO" id="GO:0005886">
    <property type="term" value="C:plasma membrane"/>
    <property type="evidence" value="ECO:0007669"/>
    <property type="project" value="UniProtKB-SubCell"/>
</dbReference>
<feature type="transmembrane region" description="Helical" evidence="8">
    <location>
        <begin position="207"/>
        <end position="227"/>
    </location>
</feature>
<name>U2YHX3_9RHOB</name>
<dbReference type="eggNOG" id="COG0730">
    <property type="taxonomic scope" value="Bacteria"/>
</dbReference>
<comment type="subcellular location">
    <subcellularLocation>
        <location evidence="1 8">Cell membrane</location>
        <topology evidence="1 8">Multi-pass membrane protein</topology>
    </subcellularLocation>
</comment>
<evidence type="ECO:0000313" key="9">
    <source>
        <dbReference type="EMBL" id="GAD54216.1"/>
    </source>
</evidence>
<keyword evidence="7 8" id="KW-0472">Membrane</keyword>
<comment type="caution">
    <text evidence="9">The sequence shown here is derived from an EMBL/GenBank/DDBJ whole genome shotgun (WGS) entry which is preliminary data.</text>
</comment>
<dbReference type="InterPro" id="IPR052017">
    <property type="entry name" value="TSUP"/>
</dbReference>
<gene>
    <name evidence="9" type="ORF">MBELCI_0268</name>
</gene>
<feature type="transmembrane region" description="Helical" evidence="8">
    <location>
        <begin position="140"/>
        <end position="159"/>
    </location>
</feature>
<keyword evidence="5 8" id="KW-0812">Transmembrane</keyword>
<evidence type="ECO:0000256" key="5">
    <source>
        <dbReference type="ARBA" id="ARBA00022692"/>
    </source>
</evidence>
<keyword evidence="4 8" id="KW-1003">Cell membrane</keyword>
<keyword evidence="3" id="KW-0813">Transport</keyword>